<dbReference type="InterPro" id="IPR036681">
    <property type="entry name" value="PgpA-like_sf"/>
</dbReference>
<dbReference type="SUPFAM" id="SSF101307">
    <property type="entry name" value="YutG-like"/>
    <property type="match status" value="1"/>
</dbReference>
<keyword evidence="1" id="KW-1208">Phospholipid metabolism</keyword>
<dbReference type="GO" id="GO:0005886">
    <property type="term" value="C:plasma membrane"/>
    <property type="evidence" value="ECO:0007669"/>
    <property type="project" value="UniProtKB-SubCell"/>
</dbReference>
<comment type="catalytic activity">
    <reaction evidence="1">
        <text>a 1,2-diacyl-sn-glycero-3-phospho-(1'-sn-glycero-3'-phosphate) + H2O = a 1,2-diacyl-sn-glycero-3-phospho-(1'-sn-glycerol) + phosphate</text>
        <dbReference type="Rhea" id="RHEA:33751"/>
        <dbReference type="ChEBI" id="CHEBI:15377"/>
        <dbReference type="ChEBI" id="CHEBI:43474"/>
        <dbReference type="ChEBI" id="CHEBI:60110"/>
        <dbReference type="ChEBI" id="CHEBI:64716"/>
        <dbReference type="EC" id="3.1.3.27"/>
    </reaction>
</comment>
<feature type="transmembrane region" description="Helical" evidence="2">
    <location>
        <begin position="152"/>
        <end position="172"/>
    </location>
</feature>
<dbReference type="OrthoDB" id="9804091at2"/>
<comment type="pathway">
    <text evidence="1">Phospholipid metabolism; phosphatidylglycerol biosynthesis; phosphatidylglycerol from CDP-diacylglycerol: step 2/2.</text>
</comment>
<gene>
    <name evidence="4" type="ORF">GJ668_07135</name>
</gene>
<proteinExistence type="predicted"/>
<keyword evidence="1 2" id="KW-0472">Membrane</keyword>
<dbReference type="AlphaFoldDB" id="A0A6N8E9C1"/>
<dbReference type="GO" id="GO:0006655">
    <property type="term" value="P:phosphatidylglycerol biosynthetic process"/>
    <property type="evidence" value="ECO:0007669"/>
    <property type="project" value="UniProtKB-UniPathway"/>
</dbReference>
<dbReference type="PANTHER" id="PTHR36305:SF1">
    <property type="entry name" value="PHOSPHATIDYLGLYCEROPHOSPHATASE A"/>
    <property type="match status" value="1"/>
</dbReference>
<dbReference type="Proteomes" id="UP000434044">
    <property type="component" value="Unassembled WGS sequence"/>
</dbReference>
<keyword evidence="1" id="KW-0595">Phospholipid degradation</keyword>
<reference evidence="4 5" key="1">
    <citation type="submission" date="2019-11" db="EMBL/GenBank/DDBJ databases">
        <title>Whole-genome sequence of the anaerobic purple sulfur bacterium Allochromatium palmeri DSM 15591.</title>
        <authorList>
            <person name="Kyndt J.A."/>
            <person name="Meyer T.E."/>
        </authorList>
    </citation>
    <scope>NUCLEOTIDE SEQUENCE [LARGE SCALE GENOMIC DNA]</scope>
    <source>
        <strain evidence="4 5">DSM 15591</strain>
    </source>
</reference>
<name>A0A6N8E9C1_9GAMM</name>
<evidence type="ECO:0000256" key="1">
    <source>
        <dbReference type="PIRNR" id="PIRNR006162"/>
    </source>
</evidence>
<keyword evidence="1" id="KW-0997">Cell inner membrane</keyword>
<dbReference type="EMBL" id="WNKT01000011">
    <property type="protein sequence ID" value="MTW20872.1"/>
    <property type="molecule type" value="Genomic_DNA"/>
</dbReference>
<sequence length="173" mass="19126">MPKITDSNTTRTTGFDRRKLHHWIAFGFGSGLAPKAPGTFGTLAAIPFYLLMSPLAWPYYLGLVVLFTAIGLWACDLTARELGTKDPSAIVWDEFVGFFITMLVVPSALLTESYGWAWVLAGFLAFRLFDIWKPWPIRVIDEQVEGGLGIMLDDILAGIMAALVLLIAMRVLS</sequence>
<keyword evidence="1 2" id="KW-0812">Transmembrane</keyword>
<dbReference type="UniPathway" id="UPA00084">
    <property type="reaction ID" value="UER00504"/>
</dbReference>
<protein>
    <recommendedName>
        <fullName evidence="1">Phosphatidylglycerophosphatase A</fullName>
        <ecNumber evidence="1">3.1.3.27</ecNumber>
    </recommendedName>
    <alternativeName>
        <fullName evidence="1">Phosphatidylglycerolphosphate phosphatase A</fullName>
    </alternativeName>
</protein>
<evidence type="ECO:0000256" key="2">
    <source>
        <dbReference type="SAM" id="Phobius"/>
    </source>
</evidence>
<organism evidence="4 5">
    <name type="scientific">Allochromatium palmeri</name>
    <dbReference type="NCBI Taxonomy" id="231048"/>
    <lineage>
        <taxon>Bacteria</taxon>
        <taxon>Pseudomonadati</taxon>
        <taxon>Pseudomonadota</taxon>
        <taxon>Gammaproteobacteria</taxon>
        <taxon>Chromatiales</taxon>
        <taxon>Chromatiaceae</taxon>
        <taxon>Allochromatium</taxon>
    </lineage>
</organism>
<dbReference type="CDD" id="cd06971">
    <property type="entry name" value="PgpA"/>
    <property type="match status" value="1"/>
</dbReference>
<evidence type="ECO:0000313" key="5">
    <source>
        <dbReference type="Proteomes" id="UP000434044"/>
    </source>
</evidence>
<dbReference type="InterPro" id="IPR007686">
    <property type="entry name" value="YutG/PgpA"/>
</dbReference>
<keyword evidence="5" id="KW-1185">Reference proteome</keyword>
<accession>A0A6N8E9C1</accession>
<feature type="domain" description="YutG/PgpA" evidence="3">
    <location>
        <begin position="23"/>
        <end position="168"/>
    </location>
</feature>
<evidence type="ECO:0000313" key="4">
    <source>
        <dbReference type="EMBL" id="MTW20872.1"/>
    </source>
</evidence>
<comment type="cofactor">
    <cofactor evidence="1">
        <name>Mg(2+)</name>
        <dbReference type="ChEBI" id="CHEBI:18420"/>
    </cofactor>
</comment>
<keyword evidence="1" id="KW-0443">Lipid metabolism</keyword>
<keyword evidence="1" id="KW-1003">Cell membrane</keyword>
<dbReference type="EC" id="3.1.3.27" evidence="1"/>
<evidence type="ECO:0000259" key="3">
    <source>
        <dbReference type="Pfam" id="PF04608"/>
    </source>
</evidence>
<dbReference type="GO" id="GO:0046872">
    <property type="term" value="F:metal ion binding"/>
    <property type="evidence" value="ECO:0007669"/>
    <property type="project" value="UniProtKB-KW"/>
</dbReference>
<keyword evidence="1" id="KW-0479">Metal-binding</keyword>
<keyword evidence="1" id="KW-0442">Lipid degradation</keyword>
<dbReference type="GO" id="GO:0008962">
    <property type="term" value="F:phosphatidylglycerophosphatase activity"/>
    <property type="evidence" value="ECO:0007669"/>
    <property type="project" value="UniProtKB-EC"/>
</dbReference>
<comment type="function">
    <text evidence="1">Lipid phosphatase which dephosphorylates phosphatidylglycerophosphate (PGP) to phosphatidylglycerol (PG).</text>
</comment>
<keyword evidence="1" id="KW-0460">Magnesium</keyword>
<keyword evidence="1" id="KW-0378">Hydrolase</keyword>
<comment type="caution">
    <text evidence="4">The sequence shown here is derived from an EMBL/GenBank/DDBJ whole genome shotgun (WGS) entry which is preliminary data.</text>
</comment>
<keyword evidence="2" id="KW-1133">Transmembrane helix</keyword>
<dbReference type="GO" id="GO:0009395">
    <property type="term" value="P:phospholipid catabolic process"/>
    <property type="evidence" value="ECO:0007669"/>
    <property type="project" value="UniProtKB-KW"/>
</dbReference>
<feature type="transmembrane region" description="Helical" evidence="2">
    <location>
        <begin position="57"/>
        <end position="77"/>
    </location>
</feature>
<comment type="subcellular location">
    <subcellularLocation>
        <location evidence="1">Cell inner membrane</location>
        <topology evidence="1">Multi-pass membrane protein</topology>
    </subcellularLocation>
</comment>
<dbReference type="Pfam" id="PF04608">
    <property type="entry name" value="PgpA"/>
    <property type="match status" value="1"/>
</dbReference>
<feature type="transmembrane region" description="Helical" evidence="2">
    <location>
        <begin position="20"/>
        <end position="51"/>
    </location>
</feature>
<dbReference type="RefSeq" id="WP_155449465.1">
    <property type="nucleotide sequence ID" value="NZ_WNKT01000011.1"/>
</dbReference>
<dbReference type="PANTHER" id="PTHR36305">
    <property type="entry name" value="PHOSPHATIDYLGLYCEROPHOSPHATASE A"/>
    <property type="match status" value="1"/>
</dbReference>
<dbReference type="PIRSF" id="PIRSF006162">
    <property type="entry name" value="PgpA"/>
    <property type="match status" value="1"/>
</dbReference>
<dbReference type="InterPro" id="IPR026037">
    <property type="entry name" value="PgpA"/>
</dbReference>
<feature type="transmembrane region" description="Helical" evidence="2">
    <location>
        <begin position="89"/>
        <end position="109"/>
    </location>
</feature>